<dbReference type="Gene3D" id="3.30.410.10">
    <property type="entry name" value="Cholesterol Oxidase, domain 2"/>
    <property type="match status" value="1"/>
</dbReference>
<dbReference type="Proteomes" id="UP000332933">
    <property type="component" value="Unassembled WGS sequence"/>
</dbReference>
<evidence type="ECO:0000259" key="4">
    <source>
        <dbReference type="PROSITE" id="PS00624"/>
    </source>
</evidence>
<feature type="signal peptide" evidence="3">
    <location>
        <begin position="1"/>
        <end position="20"/>
    </location>
</feature>
<dbReference type="OrthoDB" id="413885at2759"/>
<dbReference type="PANTHER" id="PTHR47190:SF2">
    <property type="entry name" value="CELLOBIOSE DEHYDROGENASE (AFU_ORTHOLOGUE AFUA_2G17620)"/>
    <property type="match status" value="1"/>
</dbReference>
<dbReference type="GO" id="GO:0050660">
    <property type="term" value="F:flavin adenine dinucleotide binding"/>
    <property type="evidence" value="ECO:0007669"/>
    <property type="project" value="InterPro"/>
</dbReference>
<dbReference type="SUPFAM" id="SSF51905">
    <property type="entry name" value="FAD/NAD(P)-binding domain"/>
    <property type="match status" value="1"/>
</dbReference>
<dbReference type="EMBL" id="CAADRA010000551">
    <property type="protein sequence ID" value="VFT80475.1"/>
    <property type="molecule type" value="Genomic_DNA"/>
</dbReference>
<dbReference type="SUPFAM" id="SSF54373">
    <property type="entry name" value="FAD-linked reductases, C-terminal domain"/>
    <property type="match status" value="1"/>
</dbReference>
<dbReference type="InterPro" id="IPR053208">
    <property type="entry name" value="GMC_Oxidoreductase_CD"/>
</dbReference>
<feature type="domain" description="Glucose-methanol-choline oxidoreductase N-terminal" evidence="4">
    <location>
        <begin position="281"/>
        <end position="295"/>
    </location>
</feature>
<evidence type="ECO:0000313" key="6">
    <source>
        <dbReference type="EMBL" id="VFT80475.1"/>
    </source>
</evidence>
<reference evidence="5" key="2">
    <citation type="submission" date="2019-06" db="EMBL/GenBank/DDBJ databases">
        <title>Genomics analysis of Aphanomyces spp. identifies a new class of oomycete effector associated with host adaptation.</title>
        <authorList>
            <person name="Gaulin E."/>
        </authorList>
    </citation>
    <scope>NUCLEOTIDE SEQUENCE</scope>
    <source>
        <strain evidence="5">CBS 578.67</strain>
    </source>
</reference>
<dbReference type="PROSITE" id="PS00624">
    <property type="entry name" value="GMC_OXRED_2"/>
    <property type="match status" value="1"/>
</dbReference>
<dbReference type="Pfam" id="PF00732">
    <property type="entry name" value="GMC_oxred_N"/>
    <property type="match status" value="1"/>
</dbReference>
<evidence type="ECO:0000313" key="7">
    <source>
        <dbReference type="Proteomes" id="UP000332933"/>
    </source>
</evidence>
<evidence type="ECO:0000256" key="2">
    <source>
        <dbReference type="PIRSR" id="PIRSR000137-2"/>
    </source>
</evidence>
<sequence>MVKLIPTNLTCLAIFATAAATTPVYDVIVVGSGPGGLVAAEYLSRNSSISVLVLEAGVPSLRNTGGSQIPDYIKPEEWTVFDIPGEYTNTAFPHNAKQTRLRLDWVASPSPLFLGKIVGGSSSLNGMLYFRTSDEYVQETKWPVDARAVTSNFAEIETMFGSTHIPSPDGHWYLQEAYTIIGNALGANGFREVNINAKCNNKSKSYGHPPFAIKNGLRDSPAKTFLGAATKRANFKLLTSATVSHILQSQGVATGVVYTTGTGQSVTVNLSPRGTVVVAAGAVSTPKVLMQSGIGPRDQLDLLAKNGNFPGVNRDASKWVVNENVGRNMFDTIQKLTTFKHPKMKAFYHDAPPKWALDQYSKVNHTGPWASPSPILIGYEYIQSNQFQVTGFCHGYEGNADPTHLGVQVYLNNPKGRTRCEFRPDGSYHFNLNGGLYSHPDDRSALDTFFGKLRGYMQGTGSTYVNARGLDGSNHYGGTCVPAIDASDPHRCADGSFKVVGTSNIFVGDASLMREGTVNPYGFVMQIGRQAGGNVQRFLAAKTPRPVHARVHPTADE</sequence>
<feature type="chain" id="PRO_5033436711" evidence="3">
    <location>
        <begin position="21"/>
        <end position="557"/>
    </location>
</feature>
<comment type="cofactor">
    <cofactor evidence="2">
        <name>FAD</name>
        <dbReference type="ChEBI" id="CHEBI:57692"/>
    </cofactor>
</comment>
<dbReference type="PIRSF" id="PIRSF000137">
    <property type="entry name" value="Alcohol_oxidase"/>
    <property type="match status" value="1"/>
</dbReference>
<reference evidence="6 7" key="1">
    <citation type="submission" date="2019-03" db="EMBL/GenBank/DDBJ databases">
        <authorList>
            <person name="Gaulin E."/>
            <person name="Dumas B."/>
        </authorList>
    </citation>
    <scope>NUCLEOTIDE SEQUENCE [LARGE SCALE GENOMIC DNA]</scope>
    <source>
        <strain evidence="6">CBS 568.67</strain>
    </source>
</reference>
<dbReference type="Pfam" id="PF13450">
    <property type="entry name" value="NAD_binding_8"/>
    <property type="match status" value="1"/>
</dbReference>
<proteinExistence type="inferred from homology"/>
<protein>
    <submittedName>
        <fullName evidence="6">Aste57867_3305 protein</fullName>
    </submittedName>
</protein>
<keyword evidence="3" id="KW-0732">Signal</keyword>
<dbReference type="InterPro" id="IPR036188">
    <property type="entry name" value="FAD/NAD-bd_sf"/>
</dbReference>
<dbReference type="InterPro" id="IPR012132">
    <property type="entry name" value="GMC_OxRdtase"/>
</dbReference>
<dbReference type="PANTHER" id="PTHR47190">
    <property type="entry name" value="DEHYDROGENASE, PUTATIVE-RELATED"/>
    <property type="match status" value="1"/>
</dbReference>
<dbReference type="AlphaFoldDB" id="A0A485KDR9"/>
<evidence type="ECO:0000256" key="1">
    <source>
        <dbReference type="ARBA" id="ARBA00010790"/>
    </source>
</evidence>
<gene>
    <name evidence="6" type="primary">Aste57867_3305</name>
    <name evidence="5" type="ORF">As57867_003295</name>
    <name evidence="6" type="ORF">ASTE57867_3305</name>
</gene>
<accession>A0A485KDR9</accession>
<name>A0A485KDR9_9STRA</name>
<feature type="binding site" evidence="2">
    <location>
        <position position="243"/>
    </location>
    <ligand>
        <name>FAD</name>
        <dbReference type="ChEBI" id="CHEBI:57692"/>
    </ligand>
</feature>
<keyword evidence="2" id="KW-0274">FAD</keyword>
<dbReference type="InterPro" id="IPR000172">
    <property type="entry name" value="GMC_OxRdtase_N"/>
</dbReference>
<keyword evidence="7" id="KW-1185">Reference proteome</keyword>
<evidence type="ECO:0000256" key="3">
    <source>
        <dbReference type="SAM" id="SignalP"/>
    </source>
</evidence>
<dbReference type="Gene3D" id="3.50.50.60">
    <property type="entry name" value="FAD/NAD(P)-binding domain"/>
    <property type="match status" value="1"/>
</dbReference>
<dbReference type="EMBL" id="VJMH01000551">
    <property type="protein sequence ID" value="KAF0715582.1"/>
    <property type="molecule type" value="Genomic_DNA"/>
</dbReference>
<dbReference type="GO" id="GO:0016614">
    <property type="term" value="F:oxidoreductase activity, acting on CH-OH group of donors"/>
    <property type="evidence" value="ECO:0007669"/>
    <property type="project" value="InterPro"/>
</dbReference>
<comment type="similarity">
    <text evidence="1">Belongs to the GMC oxidoreductase family.</text>
</comment>
<organism evidence="6 7">
    <name type="scientific">Aphanomyces stellatus</name>
    <dbReference type="NCBI Taxonomy" id="120398"/>
    <lineage>
        <taxon>Eukaryota</taxon>
        <taxon>Sar</taxon>
        <taxon>Stramenopiles</taxon>
        <taxon>Oomycota</taxon>
        <taxon>Saprolegniomycetes</taxon>
        <taxon>Saprolegniales</taxon>
        <taxon>Verrucalvaceae</taxon>
        <taxon>Aphanomyces</taxon>
    </lineage>
</organism>
<keyword evidence="2" id="KW-0285">Flavoprotein</keyword>
<evidence type="ECO:0000313" key="5">
    <source>
        <dbReference type="EMBL" id="KAF0715582.1"/>
    </source>
</evidence>